<accession>A0ACC2NMG8</accession>
<proteinExistence type="predicted"/>
<keyword evidence="2" id="KW-1185">Reference proteome</keyword>
<protein>
    <submittedName>
        <fullName evidence="1">Uncharacterized protein</fullName>
    </submittedName>
</protein>
<organism evidence="1 2">
    <name type="scientific">Eretmocerus hayati</name>
    <dbReference type="NCBI Taxonomy" id="131215"/>
    <lineage>
        <taxon>Eukaryota</taxon>
        <taxon>Metazoa</taxon>
        <taxon>Ecdysozoa</taxon>
        <taxon>Arthropoda</taxon>
        <taxon>Hexapoda</taxon>
        <taxon>Insecta</taxon>
        <taxon>Pterygota</taxon>
        <taxon>Neoptera</taxon>
        <taxon>Endopterygota</taxon>
        <taxon>Hymenoptera</taxon>
        <taxon>Apocrita</taxon>
        <taxon>Proctotrupomorpha</taxon>
        <taxon>Chalcidoidea</taxon>
        <taxon>Aphelinidae</taxon>
        <taxon>Aphelininae</taxon>
        <taxon>Eretmocerus</taxon>
    </lineage>
</organism>
<reference evidence="1" key="1">
    <citation type="submission" date="2023-04" db="EMBL/GenBank/DDBJ databases">
        <title>A chromosome-level genome assembly of the parasitoid wasp Eretmocerus hayati.</title>
        <authorList>
            <person name="Zhong Y."/>
            <person name="Liu S."/>
            <person name="Liu Y."/>
        </authorList>
    </citation>
    <scope>NUCLEOTIDE SEQUENCE</scope>
    <source>
        <strain evidence="1">ZJU_SS_LIU_2023</strain>
    </source>
</reference>
<sequence>MVMEASPSPQCVGREFVRQYYTLLNNAPSHLHRFYNNYSSFIHGGLETNRESTPAIGQKQIHQKIQALNFQDCHAKINQVDSQLTLGSGVVVQVSGELSNAGHPMRRFTQTFVLAPQAPKKYYVHNDIFRYQDFGVIEDSVQQNQAQLVTKMSNVDHNQPQQQPPMTQQQIYYSMPPQQQIHPVMQQVTINGSVHEESSIISQQPLQQQTLQQQQPQQYIAEPTNQEQFQRESEQNSQQQQQPSVKNETQSVSETHEHQETDNTYAPANQEAEHEHQHSMQNTSSSGPKTYANLVKSFPSVGTTSPQIPKPSITPPPIQNLRIDERASSHQQSAGSMPTSTGVPSNQHQRMGNASQQQSQQQQYQPRMQRPGGQIQRDGERRTGGSRTLTDAHQLFLGNLPHNASENDLKQLFEKFGRVADIRVHSKQNDRIKGPPGQGAVRVPNYGFITFEDVTVVQKVLESCPIYFPDDATGAKLNIEEKKIRPREGPGGNRPNSDGNMRPMGNQQSQQQRGPGGPGGMMRGGQHGTRGRGSFNRGGGEGGRGGLRQSSSNPNNQNYQNRR</sequence>
<evidence type="ECO:0000313" key="1">
    <source>
        <dbReference type="EMBL" id="KAJ8670755.1"/>
    </source>
</evidence>
<comment type="caution">
    <text evidence="1">The sequence shown here is derived from an EMBL/GenBank/DDBJ whole genome shotgun (WGS) entry which is preliminary data.</text>
</comment>
<name>A0ACC2NMG8_9HYME</name>
<evidence type="ECO:0000313" key="2">
    <source>
        <dbReference type="Proteomes" id="UP001239111"/>
    </source>
</evidence>
<dbReference type="EMBL" id="CM056743">
    <property type="protein sequence ID" value="KAJ8670755.1"/>
    <property type="molecule type" value="Genomic_DNA"/>
</dbReference>
<dbReference type="Proteomes" id="UP001239111">
    <property type="component" value="Chromosome 3"/>
</dbReference>
<gene>
    <name evidence="1" type="ORF">QAD02_002014</name>
</gene>